<dbReference type="InterPro" id="IPR009003">
    <property type="entry name" value="Peptidase_S1_PA"/>
</dbReference>
<dbReference type="SUPFAM" id="SSF50494">
    <property type="entry name" value="Trypsin-like serine proteases"/>
    <property type="match status" value="1"/>
</dbReference>
<name>A0AAE0Z241_9GAST</name>
<keyword evidence="2" id="KW-1185">Reference proteome</keyword>
<dbReference type="EMBL" id="JAWDGP010004900">
    <property type="protein sequence ID" value="KAK3761424.1"/>
    <property type="molecule type" value="Genomic_DNA"/>
</dbReference>
<accession>A0AAE0Z241</accession>
<gene>
    <name evidence="1" type="ORF">RRG08_066684</name>
</gene>
<organism evidence="1 2">
    <name type="scientific">Elysia crispata</name>
    <name type="common">lettuce slug</name>
    <dbReference type="NCBI Taxonomy" id="231223"/>
    <lineage>
        <taxon>Eukaryota</taxon>
        <taxon>Metazoa</taxon>
        <taxon>Spiralia</taxon>
        <taxon>Lophotrochozoa</taxon>
        <taxon>Mollusca</taxon>
        <taxon>Gastropoda</taxon>
        <taxon>Heterobranchia</taxon>
        <taxon>Euthyneura</taxon>
        <taxon>Panpulmonata</taxon>
        <taxon>Sacoglossa</taxon>
        <taxon>Placobranchoidea</taxon>
        <taxon>Plakobranchidae</taxon>
        <taxon>Elysia</taxon>
    </lineage>
</organism>
<comment type="caution">
    <text evidence="1">The sequence shown here is derived from an EMBL/GenBank/DDBJ whole genome shotgun (WGS) entry which is preliminary data.</text>
</comment>
<reference evidence="1" key="1">
    <citation type="journal article" date="2023" name="G3 (Bethesda)">
        <title>A reference genome for the long-term kleptoplast-retaining sea slug Elysia crispata morphotype clarki.</title>
        <authorList>
            <person name="Eastman K.E."/>
            <person name="Pendleton A.L."/>
            <person name="Shaikh M.A."/>
            <person name="Suttiyut T."/>
            <person name="Ogas R."/>
            <person name="Tomko P."/>
            <person name="Gavelis G."/>
            <person name="Widhalm J.R."/>
            <person name="Wisecaver J.H."/>
        </authorList>
    </citation>
    <scope>NUCLEOTIDE SEQUENCE</scope>
    <source>
        <strain evidence="1">ECLA1</strain>
    </source>
</reference>
<proteinExistence type="predicted"/>
<dbReference type="AlphaFoldDB" id="A0AAE0Z241"/>
<protein>
    <submittedName>
        <fullName evidence="1">Uncharacterized protein</fullName>
    </submittedName>
</protein>
<evidence type="ECO:0000313" key="2">
    <source>
        <dbReference type="Proteomes" id="UP001283361"/>
    </source>
</evidence>
<evidence type="ECO:0000313" key="1">
    <source>
        <dbReference type="EMBL" id="KAK3761424.1"/>
    </source>
</evidence>
<dbReference type="Proteomes" id="UP001283361">
    <property type="component" value="Unassembled WGS sequence"/>
</dbReference>
<sequence>MFLYMFISSLEITGHHECEILPRGLGAAECQTRWENCKKNPGHKNFISVEDFVYKYLQRVHTDEHRDRLRVAIGLTVRLRVNKTSRGRPDEDELADDRGKFGLRLGTGFIYHVSHPVVNETCPCGLCKRKITRNFWIIWVRTAQHVVYNTEEAKSTRIDLFYDDDRCKRDGRMKTMTGLEVVRSSPYRDISDMTCVTHDEALGERIESAMTCWLDGLGKHLDLSDVDFLPFCDRPRYPTLIVSHPHGQSKKITMGQGKLVRDTLEEYNAPTCPGSSGAPVFGFKAHPDGRFYVLSLSPVHCKSASTPTQNSGLMSPLLSFLQCLSGIEPYLEQLNYGNDW</sequence>